<dbReference type="STRING" id="69960.SAMN05421720_101152"/>
<dbReference type="PANTHER" id="PTHR31223">
    <property type="entry name" value="LOG FAMILY PROTEIN YJL055W"/>
    <property type="match status" value="1"/>
</dbReference>
<comment type="catalytic activity">
    <reaction evidence="1">
        <text>AMP + H2O = D-ribose 5-phosphate + adenine</text>
        <dbReference type="Rhea" id="RHEA:20129"/>
        <dbReference type="ChEBI" id="CHEBI:15377"/>
        <dbReference type="ChEBI" id="CHEBI:16708"/>
        <dbReference type="ChEBI" id="CHEBI:78346"/>
        <dbReference type="ChEBI" id="CHEBI:456215"/>
        <dbReference type="EC" id="3.2.2.4"/>
    </reaction>
</comment>
<evidence type="ECO:0000256" key="2">
    <source>
        <dbReference type="ARBA" id="ARBA00006763"/>
    </source>
</evidence>
<comment type="similarity">
    <text evidence="2 3">Belongs to the LOG family.</text>
</comment>
<dbReference type="Gene3D" id="3.40.50.450">
    <property type="match status" value="1"/>
</dbReference>
<name>A0A1G6WHD0_9PROT</name>
<dbReference type="Pfam" id="PF03641">
    <property type="entry name" value="Lysine_decarbox"/>
    <property type="match status" value="1"/>
</dbReference>
<keyword evidence="3" id="KW-0203">Cytokinin biosynthesis</keyword>
<dbReference type="RefSeq" id="WP_092782046.1">
    <property type="nucleotide sequence ID" value="NZ_FNAP01000001.1"/>
</dbReference>
<dbReference type="GO" id="GO:0005829">
    <property type="term" value="C:cytosol"/>
    <property type="evidence" value="ECO:0007669"/>
    <property type="project" value="TreeGrafter"/>
</dbReference>
<dbReference type="AlphaFoldDB" id="A0A1G6WHD0"/>
<dbReference type="GO" id="GO:0009691">
    <property type="term" value="P:cytokinin biosynthetic process"/>
    <property type="evidence" value="ECO:0007669"/>
    <property type="project" value="UniProtKB-UniRule"/>
</dbReference>
<protein>
    <recommendedName>
        <fullName evidence="3">Cytokinin riboside 5'-monophosphate phosphoribohydrolase</fullName>
        <ecNumber evidence="3">3.2.2.n1</ecNumber>
    </recommendedName>
</protein>
<dbReference type="EC" id="3.2.2.n1" evidence="3"/>
<proteinExistence type="inferred from homology"/>
<accession>A0A1G6WHD0</accession>
<organism evidence="4 5">
    <name type="scientific">Rhodospira trueperi</name>
    <dbReference type="NCBI Taxonomy" id="69960"/>
    <lineage>
        <taxon>Bacteria</taxon>
        <taxon>Pseudomonadati</taxon>
        <taxon>Pseudomonadota</taxon>
        <taxon>Alphaproteobacteria</taxon>
        <taxon>Rhodospirillales</taxon>
        <taxon>Rhodospirillaceae</taxon>
        <taxon>Rhodospira</taxon>
    </lineage>
</organism>
<sequence>MPELTSLCVFCGAKAGTNPALTEAARDLGTAIGRSGRTLVFGGGRVGLMGELARATREAGGHVAGFIPEHLERAERADKTLPELHVVPDMHTRKLRMFERADAFCVLPGGLGTLDETFEILTWRQLGLHDKPIALLNAGGFWNPLLALVDRIIAEGFAHVENRRLFTVVDDPDAVIPSLAAELVRQVPDAGPPPGHDARALG</sequence>
<dbReference type="GO" id="GO:0008714">
    <property type="term" value="F:AMP nucleosidase activity"/>
    <property type="evidence" value="ECO:0007669"/>
    <property type="project" value="UniProtKB-EC"/>
</dbReference>
<keyword evidence="3" id="KW-0378">Hydrolase</keyword>
<dbReference type="SUPFAM" id="SSF102405">
    <property type="entry name" value="MCP/YpsA-like"/>
    <property type="match status" value="1"/>
</dbReference>
<dbReference type="InterPro" id="IPR005269">
    <property type="entry name" value="LOG"/>
</dbReference>
<dbReference type="EMBL" id="FNAP01000001">
    <property type="protein sequence ID" value="SDD65123.1"/>
    <property type="molecule type" value="Genomic_DNA"/>
</dbReference>
<evidence type="ECO:0000256" key="1">
    <source>
        <dbReference type="ARBA" id="ARBA00000274"/>
    </source>
</evidence>
<evidence type="ECO:0000313" key="5">
    <source>
        <dbReference type="Proteomes" id="UP000199412"/>
    </source>
</evidence>
<evidence type="ECO:0000256" key="3">
    <source>
        <dbReference type="RuleBase" id="RU363015"/>
    </source>
</evidence>
<dbReference type="NCBIfam" id="TIGR00730">
    <property type="entry name" value="Rossman fold protein, TIGR00730 family"/>
    <property type="match status" value="1"/>
</dbReference>
<gene>
    <name evidence="4" type="ORF">SAMN05421720_101152</name>
</gene>
<evidence type="ECO:0000313" key="4">
    <source>
        <dbReference type="EMBL" id="SDD65123.1"/>
    </source>
</evidence>
<keyword evidence="5" id="KW-1185">Reference proteome</keyword>
<reference evidence="4 5" key="1">
    <citation type="submission" date="2016-10" db="EMBL/GenBank/DDBJ databases">
        <authorList>
            <person name="de Groot N.N."/>
        </authorList>
    </citation>
    <scope>NUCLEOTIDE SEQUENCE [LARGE SCALE GENOMIC DNA]</scope>
    <source>
        <strain evidence="4 5">ATCC 700224</strain>
    </source>
</reference>
<dbReference type="PANTHER" id="PTHR31223:SF70">
    <property type="entry name" value="LOG FAMILY PROTEIN YJL055W"/>
    <property type="match status" value="1"/>
</dbReference>
<dbReference type="Proteomes" id="UP000199412">
    <property type="component" value="Unassembled WGS sequence"/>
</dbReference>
<dbReference type="OrthoDB" id="9801098at2"/>
<dbReference type="InterPro" id="IPR031100">
    <property type="entry name" value="LOG_fam"/>
</dbReference>